<proteinExistence type="predicted"/>
<dbReference type="Proteomes" id="UP001243364">
    <property type="component" value="Unassembled WGS sequence"/>
</dbReference>
<feature type="region of interest" description="Disordered" evidence="1">
    <location>
        <begin position="1"/>
        <end position="26"/>
    </location>
</feature>
<keyword evidence="3" id="KW-1185">Reference proteome</keyword>
<accession>A0ABU0Q7Y8</accession>
<reference evidence="2 3" key="1">
    <citation type="submission" date="2023-07" db="EMBL/GenBank/DDBJ databases">
        <title>Comparative genomics of wheat-associated soil bacteria to identify genetic determinants of phenazine resistance.</title>
        <authorList>
            <person name="Mouncey N."/>
        </authorList>
    </citation>
    <scope>NUCLEOTIDE SEQUENCE [LARGE SCALE GENOMIC DNA]</scope>
    <source>
        <strain evidence="2 3">W4I19-2</strain>
    </source>
</reference>
<comment type="caution">
    <text evidence="2">The sequence shown here is derived from an EMBL/GenBank/DDBJ whole genome shotgun (WGS) entry which is preliminary data.</text>
</comment>
<sequence>MCRTGQHPDPHRADDEKTSSGAASAALLEDGAEELYEGAPCGYLSTV</sequence>
<name>A0ABU0Q7Y8_STRAH</name>
<feature type="compositionally biased region" description="Basic and acidic residues" evidence="1">
    <location>
        <begin position="1"/>
        <end position="18"/>
    </location>
</feature>
<organism evidence="2 3">
    <name type="scientific">Streptomyces achromogenes</name>
    <dbReference type="NCBI Taxonomy" id="67255"/>
    <lineage>
        <taxon>Bacteria</taxon>
        <taxon>Bacillati</taxon>
        <taxon>Actinomycetota</taxon>
        <taxon>Actinomycetes</taxon>
        <taxon>Kitasatosporales</taxon>
        <taxon>Streptomycetaceae</taxon>
        <taxon>Streptomyces</taxon>
    </lineage>
</organism>
<evidence type="ECO:0000256" key="1">
    <source>
        <dbReference type="SAM" id="MobiDB-lite"/>
    </source>
</evidence>
<gene>
    <name evidence="2" type="ORF">QFZ56_005747</name>
</gene>
<dbReference type="EMBL" id="JAUSYA010000001">
    <property type="protein sequence ID" value="MDQ0686784.1"/>
    <property type="molecule type" value="Genomic_DNA"/>
</dbReference>
<evidence type="ECO:0000313" key="2">
    <source>
        <dbReference type="EMBL" id="MDQ0686784.1"/>
    </source>
</evidence>
<evidence type="ECO:0000313" key="3">
    <source>
        <dbReference type="Proteomes" id="UP001243364"/>
    </source>
</evidence>
<protein>
    <submittedName>
        <fullName evidence="2">Uncharacterized protein</fullName>
    </submittedName>
</protein>